<dbReference type="WBParaSite" id="ALUE_0000158701-mRNA-1">
    <property type="protein sequence ID" value="ALUE_0000158701-mRNA-1"/>
    <property type="gene ID" value="ALUE_0000158701"/>
</dbReference>
<keyword evidence="2" id="KW-1185">Reference proteome</keyword>
<evidence type="ECO:0000313" key="3">
    <source>
        <dbReference type="WBParaSite" id="ALUE_0000158701-mRNA-1"/>
    </source>
</evidence>
<keyword evidence="1" id="KW-1133">Transmembrane helix</keyword>
<feature type="transmembrane region" description="Helical" evidence="1">
    <location>
        <begin position="15"/>
        <end position="35"/>
    </location>
</feature>
<dbReference type="Proteomes" id="UP000036681">
    <property type="component" value="Unplaced"/>
</dbReference>
<protein>
    <submittedName>
        <fullName evidence="3">WD_REPEATS_REGION domain-containing protein</fullName>
    </submittedName>
</protein>
<keyword evidence="1" id="KW-0472">Membrane</keyword>
<reference evidence="3" key="1">
    <citation type="submission" date="2017-02" db="UniProtKB">
        <authorList>
            <consortium name="WormBaseParasite"/>
        </authorList>
    </citation>
    <scope>IDENTIFICATION</scope>
</reference>
<feature type="transmembrane region" description="Helical" evidence="1">
    <location>
        <begin position="95"/>
        <end position="121"/>
    </location>
</feature>
<accession>A0A0M3HJ92</accession>
<organism evidence="2 3">
    <name type="scientific">Ascaris lumbricoides</name>
    <name type="common">Giant roundworm</name>
    <dbReference type="NCBI Taxonomy" id="6252"/>
    <lineage>
        <taxon>Eukaryota</taxon>
        <taxon>Metazoa</taxon>
        <taxon>Ecdysozoa</taxon>
        <taxon>Nematoda</taxon>
        <taxon>Chromadorea</taxon>
        <taxon>Rhabditida</taxon>
        <taxon>Spirurina</taxon>
        <taxon>Ascaridomorpha</taxon>
        <taxon>Ascaridoidea</taxon>
        <taxon>Ascarididae</taxon>
        <taxon>Ascaris</taxon>
    </lineage>
</organism>
<proteinExistence type="predicted"/>
<evidence type="ECO:0000313" key="2">
    <source>
        <dbReference type="Proteomes" id="UP000036681"/>
    </source>
</evidence>
<sequence length="125" mass="14146">FGVVNFAKFTHGKKISIFFIVIPPYTRIFFIAAYFSTQRRCTVIVDVIVGSFVSIEIQGPFVTFKVESDSKEGDWTGLKFSPDGKMIMLTTNGAAITLLDAFLSILNFVFFFVFRAFGIFWSHSE</sequence>
<evidence type="ECO:0000256" key="1">
    <source>
        <dbReference type="SAM" id="Phobius"/>
    </source>
</evidence>
<dbReference type="AlphaFoldDB" id="A0A0M3HJ92"/>
<name>A0A0M3HJ92_ASCLU</name>
<keyword evidence="1" id="KW-0812">Transmembrane</keyword>